<evidence type="ECO:0000313" key="3">
    <source>
        <dbReference type="Proteomes" id="UP000790833"/>
    </source>
</evidence>
<dbReference type="OrthoDB" id="60822at2759"/>
<dbReference type="Proteomes" id="UP000790833">
    <property type="component" value="Unassembled WGS sequence"/>
</dbReference>
<dbReference type="Gene3D" id="3.40.30.10">
    <property type="entry name" value="Glutaredoxin"/>
    <property type="match status" value="1"/>
</dbReference>
<sequence>MSTLYPKVTIKFCIKCKWHNRAIWYVQEILQTFPSVGEVSLQPTSDPAGLFEIQVAVNADSVQTIYKRKFRSSADLQTDDFYYDGFPDAKLVKGLVKRALGESRDLGHSEGGGLLNCGDCAAEDGICQVDS</sequence>
<keyword evidence="1" id="KW-0676">Redox-active center</keyword>
<comment type="caution">
    <text evidence="2">The sequence shown here is derived from an EMBL/GenBank/DDBJ whole genome shotgun (WGS) entry which is preliminary data.</text>
</comment>
<gene>
    <name evidence="2" type="ORF">KQ657_002622</name>
</gene>
<dbReference type="InterPro" id="IPR011893">
    <property type="entry name" value="Selenoprotein_Rdx-typ"/>
</dbReference>
<dbReference type="InterPro" id="IPR036249">
    <property type="entry name" value="Thioredoxin-like_sf"/>
</dbReference>
<evidence type="ECO:0000313" key="2">
    <source>
        <dbReference type="EMBL" id="KAG7192014.1"/>
    </source>
</evidence>
<dbReference type="GeneID" id="66115996"/>
<keyword evidence="3" id="KW-1185">Reference proteome</keyword>
<dbReference type="PANTHER" id="PTHR36417:SF2">
    <property type="entry name" value="SELENOPROTEIN DOMAIN PROTEIN (AFU_ORTHOLOGUE AFUA_1G05220)"/>
    <property type="match status" value="1"/>
</dbReference>
<dbReference type="SUPFAM" id="SSF52833">
    <property type="entry name" value="Thioredoxin-like"/>
    <property type="match status" value="1"/>
</dbReference>
<protein>
    <recommendedName>
        <fullName evidence="4">Rdx family-domain-containing protein</fullName>
    </recommendedName>
</protein>
<proteinExistence type="predicted"/>
<reference evidence="2" key="1">
    <citation type="submission" date="2021-03" db="EMBL/GenBank/DDBJ databases">
        <authorList>
            <person name="Palmer J.M."/>
        </authorList>
    </citation>
    <scope>NUCLEOTIDE SEQUENCE</scope>
    <source>
        <strain evidence="2">ARV_011</strain>
    </source>
</reference>
<dbReference type="AlphaFoldDB" id="A0A9P7V6B5"/>
<evidence type="ECO:0000256" key="1">
    <source>
        <dbReference type="ARBA" id="ARBA00023284"/>
    </source>
</evidence>
<dbReference type="NCBIfam" id="TIGR02174">
    <property type="entry name" value="CXXU_selWTH"/>
    <property type="match status" value="1"/>
</dbReference>
<accession>A0A9P7V6B5</accession>
<dbReference type="Pfam" id="PF10262">
    <property type="entry name" value="Rdx"/>
    <property type="match status" value="1"/>
</dbReference>
<dbReference type="EMBL" id="JAHMUF010000021">
    <property type="protein sequence ID" value="KAG7192014.1"/>
    <property type="molecule type" value="Genomic_DNA"/>
</dbReference>
<name>A0A9P7V6B5_9ASCO</name>
<evidence type="ECO:0008006" key="4">
    <source>
        <dbReference type="Google" id="ProtNLM"/>
    </source>
</evidence>
<dbReference type="RefSeq" id="XP_043047565.1">
    <property type="nucleotide sequence ID" value="XM_043193378.1"/>
</dbReference>
<organism evidence="2 3">
    <name type="scientific">Scheffersomyces spartinae</name>
    <dbReference type="NCBI Taxonomy" id="45513"/>
    <lineage>
        <taxon>Eukaryota</taxon>
        <taxon>Fungi</taxon>
        <taxon>Dikarya</taxon>
        <taxon>Ascomycota</taxon>
        <taxon>Saccharomycotina</taxon>
        <taxon>Pichiomycetes</taxon>
        <taxon>Debaryomycetaceae</taxon>
        <taxon>Scheffersomyces</taxon>
    </lineage>
</organism>
<dbReference type="PANTHER" id="PTHR36417">
    <property type="entry name" value="SELENOPROTEIN DOMAIN PROTEIN (AFU_ORTHOLOGUE AFUA_1G05220)"/>
    <property type="match status" value="1"/>
</dbReference>